<protein>
    <submittedName>
        <fullName evidence="1">Uncharacterized protein</fullName>
    </submittedName>
</protein>
<feature type="non-terminal residue" evidence="1">
    <location>
        <position position="93"/>
    </location>
</feature>
<evidence type="ECO:0000313" key="2">
    <source>
        <dbReference type="Proteomes" id="UP000654075"/>
    </source>
</evidence>
<dbReference type="AlphaFoldDB" id="A0A813DM42"/>
<organism evidence="1 2">
    <name type="scientific">Polarella glacialis</name>
    <name type="common">Dinoflagellate</name>
    <dbReference type="NCBI Taxonomy" id="89957"/>
    <lineage>
        <taxon>Eukaryota</taxon>
        <taxon>Sar</taxon>
        <taxon>Alveolata</taxon>
        <taxon>Dinophyceae</taxon>
        <taxon>Suessiales</taxon>
        <taxon>Suessiaceae</taxon>
        <taxon>Polarella</taxon>
    </lineage>
</organism>
<dbReference type="EMBL" id="CAJNNV010002439">
    <property type="protein sequence ID" value="CAE8587193.1"/>
    <property type="molecule type" value="Genomic_DNA"/>
</dbReference>
<accession>A0A813DM42</accession>
<dbReference type="Proteomes" id="UP000654075">
    <property type="component" value="Unassembled WGS sequence"/>
</dbReference>
<reference evidence="1" key="1">
    <citation type="submission" date="2021-02" db="EMBL/GenBank/DDBJ databases">
        <authorList>
            <person name="Dougan E. K."/>
            <person name="Rhodes N."/>
            <person name="Thang M."/>
            <person name="Chan C."/>
        </authorList>
    </citation>
    <scope>NUCLEOTIDE SEQUENCE</scope>
</reference>
<proteinExistence type="predicted"/>
<gene>
    <name evidence="1" type="ORF">PGLA1383_LOCUS6034</name>
</gene>
<sequence length="93" mass="10198">ALGAVHFARAGGALLRRFQAHANTESRHTAHRKRRPQSSLRALQRYACGPRDGAGLRGRAALSKRELAARSGHGYCVLWEQCRPEVGADLDHS</sequence>
<feature type="non-terminal residue" evidence="1">
    <location>
        <position position="1"/>
    </location>
</feature>
<comment type="caution">
    <text evidence="1">The sequence shown here is derived from an EMBL/GenBank/DDBJ whole genome shotgun (WGS) entry which is preliminary data.</text>
</comment>
<keyword evidence="2" id="KW-1185">Reference proteome</keyword>
<name>A0A813DM42_POLGL</name>
<evidence type="ECO:0000313" key="1">
    <source>
        <dbReference type="EMBL" id="CAE8587193.1"/>
    </source>
</evidence>